<dbReference type="EMBL" id="UZAN01050049">
    <property type="protein sequence ID" value="VDP87930.1"/>
    <property type="molecule type" value="Genomic_DNA"/>
</dbReference>
<dbReference type="OrthoDB" id="10616309at2759"/>
<evidence type="ECO:0000256" key="1">
    <source>
        <dbReference type="SAM" id="MobiDB-lite"/>
    </source>
</evidence>
<feature type="region of interest" description="Disordered" evidence="1">
    <location>
        <begin position="1"/>
        <end position="29"/>
    </location>
</feature>
<feature type="compositionally biased region" description="Polar residues" evidence="1">
    <location>
        <begin position="315"/>
        <end position="324"/>
    </location>
</feature>
<reference evidence="2 3" key="2">
    <citation type="submission" date="2018-11" db="EMBL/GenBank/DDBJ databases">
        <authorList>
            <consortium name="Pathogen Informatics"/>
        </authorList>
    </citation>
    <scope>NUCLEOTIDE SEQUENCE [LARGE SCALE GENOMIC DNA]</scope>
    <source>
        <strain evidence="2 3">Egypt</strain>
    </source>
</reference>
<feature type="region of interest" description="Disordered" evidence="1">
    <location>
        <begin position="424"/>
        <end position="444"/>
    </location>
</feature>
<dbReference type="Proteomes" id="UP000272942">
    <property type="component" value="Unassembled WGS sequence"/>
</dbReference>
<evidence type="ECO:0000313" key="2">
    <source>
        <dbReference type="EMBL" id="VDP87930.1"/>
    </source>
</evidence>
<dbReference type="AlphaFoldDB" id="A0A183AVL1"/>
<feature type="compositionally biased region" description="Polar residues" evidence="1">
    <location>
        <begin position="1"/>
        <end position="18"/>
    </location>
</feature>
<protein>
    <submittedName>
        <fullName evidence="4">Mucin-5AC</fullName>
    </submittedName>
</protein>
<organism evidence="4">
    <name type="scientific">Echinostoma caproni</name>
    <dbReference type="NCBI Taxonomy" id="27848"/>
    <lineage>
        <taxon>Eukaryota</taxon>
        <taxon>Metazoa</taxon>
        <taxon>Spiralia</taxon>
        <taxon>Lophotrochozoa</taxon>
        <taxon>Platyhelminthes</taxon>
        <taxon>Trematoda</taxon>
        <taxon>Digenea</taxon>
        <taxon>Plagiorchiida</taxon>
        <taxon>Echinostomata</taxon>
        <taxon>Echinostomatoidea</taxon>
        <taxon>Echinostomatidae</taxon>
        <taxon>Echinostoma</taxon>
    </lineage>
</organism>
<evidence type="ECO:0000313" key="4">
    <source>
        <dbReference type="WBParaSite" id="ECPE_0001103001-mRNA-1"/>
    </source>
</evidence>
<dbReference type="WBParaSite" id="ECPE_0001103001-mRNA-1">
    <property type="protein sequence ID" value="ECPE_0001103001-mRNA-1"/>
    <property type="gene ID" value="ECPE_0001103001"/>
</dbReference>
<feature type="compositionally biased region" description="Low complexity" evidence="1">
    <location>
        <begin position="43"/>
        <end position="63"/>
    </location>
</feature>
<name>A0A183AVL1_9TREM</name>
<proteinExistence type="predicted"/>
<feature type="compositionally biased region" description="Low complexity" evidence="1">
    <location>
        <begin position="296"/>
        <end position="314"/>
    </location>
</feature>
<feature type="region of interest" description="Disordered" evidence="1">
    <location>
        <begin position="296"/>
        <end position="335"/>
    </location>
</feature>
<reference evidence="4" key="1">
    <citation type="submission" date="2016-06" db="UniProtKB">
        <authorList>
            <consortium name="WormBaseParasite"/>
        </authorList>
    </citation>
    <scope>IDENTIFICATION</scope>
</reference>
<sequence length="606" mass="62270">MLSFCSHLSTQPRQNQWPSGPGCSSKETTSMDVVTSLPQVFDSSSTPCTTSSSSSIPTTSSTTVNSHEQTPTDSLFSSLFTAQHDLSTQFLPGLNAAGITVYPVQVSANGPTVLVAATPSSTSAIGTKGFLNRTGLISIPTVTTTTATTTTTAVTNKLIPTCCAVTCTSTASATAAITNSISGTFAGTLLSPALTVSTTASNSLPRTKPKFKALWESNLGNTAESDGMRAMQTTDSPVGESVPDQTSLLVTSSSTRIVNHISKRQSPILIGSKSIGQTPKRLAASAASAAAVTVIPTSSPSSTPSSSSTATTVINSTGTSNCAQDSERKSPSQLDGGSKKLLLVCSQPQQPVPNSGRLVTTINATGTNVQSEAVVEPTLAKVVTTTQNQQQQQSVGRARVSADSEQSELVFLTNPSVSLASSTGIGGSSTLHPNSQSPGLTTVSQSAAQSGGLFVPNRGTTVVLVNHNTSHHNHIGNNNNNNNNTVTATAATTTTVSAVPTGGSQSTDPTRVAPVPMSVSASDSEVSALPVLASSQKIMVDISQRIMRTDEAVSRTSTITTDTSGSDQRDRWWLGIGESIIDVTERGSHINSMGGSAIDGVNYDVQ</sequence>
<gene>
    <name evidence="2" type="ORF">ECPE_LOCUS10998</name>
</gene>
<accession>A0A183AVL1</accession>
<feature type="region of interest" description="Disordered" evidence="1">
    <location>
        <begin position="497"/>
        <end position="516"/>
    </location>
</feature>
<keyword evidence="3" id="KW-1185">Reference proteome</keyword>
<evidence type="ECO:0000313" key="3">
    <source>
        <dbReference type="Proteomes" id="UP000272942"/>
    </source>
</evidence>
<feature type="region of interest" description="Disordered" evidence="1">
    <location>
        <begin position="41"/>
        <end position="69"/>
    </location>
</feature>